<feature type="domain" description="ABC transporter" evidence="5">
    <location>
        <begin position="222"/>
        <end position="505"/>
    </location>
</feature>
<sequence length="812" mass="89825">MSLTREAGGNLASIMASPDEEALREALASILLHDNRDDGVVDGIDGDIVSYLAGMLHEGGLDDVEGSIAPFLEGYGCSDDLIQKACTAVSACGKDPKQSTNNATITKNGITESNPGAVRLNKIVSMSSTLSEQTSAELDQTRFLWGQDNKISAMTNAQRDAHESTVSAKDKRKARKELESARKEYEAKMAMLAKEEEGEAGKASVSHMVLPDYRSGRNEKDIHVRNVSLSLDNGTPLLDDGELKFAHRRRYGLVGKNGVGKTTLLKAIAAFEVEGMPRHHRILHVRQEIRAAGGDISVLKAVMDADVERNTLLEEEKTLITRLEGDGGTKDGDMCGASVKAKLEKLKTRSKETNGNEADALFNADLKRLDEIYERLQILGSDSAESRASTILSGLQFTPAMQSGPTSALSGGWRMRVALAAALFIEPDLLMLDEPTNHLDLEAVLWLESYLQSYRHTLIVVSHDRSFLNEVCTDTIEFKNRKLTYYKGDYDTYVKTSDEMVKNSMRVYQAYQDKRAHMMEFIDKFRASANRAKLVQSRIKTVEKMDLEAPDPVTIEPLWRFSIPNPEPLGRPIIAIDDVWFDYTPVDDTTGVKKPKEDWILQKVNFGVDLDSRIGILGPNGAGKSTLLNLIMDRLTPTKGSISRNGNLRIGHFTQHSADKFDLQLSAVENMLNIFADAEDQAMRSFLGRFQIQGTDALKPMMMLSGGQKSRVAFASLAYQKPHVIVMDEPTNHLDMESIDALVEAVKDFKGGLIVVSHDQFFITNTCGELWVVGGGIVSRFRGDFNDYKKETLERTAKRVAESVKSLSQINS</sequence>
<accession>A0ABD3PKG9</accession>
<dbReference type="EMBL" id="JABMIG020000154">
    <property type="protein sequence ID" value="KAL3788588.1"/>
    <property type="molecule type" value="Genomic_DNA"/>
</dbReference>
<dbReference type="FunFam" id="3.40.50.300:FF:000104">
    <property type="entry name" value="ATP-binding cassette sub-family F member 3"/>
    <property type="match status" value="1"/>
</dbReference>
<dbReference type="SMART" id="SM00382">
    <property type="entry name" value="AAA"/>
    <property type="match status" value="2"/>
</dbReference>
<dbReference type="SUPFAM" id="SSF52540">
    <property type="entry name" value="P-loop containing nucleoside triphosphate hydrolases"/>
    <property type="match status" value="2"/>
</dbReference>
<evidence type="ECO:0000259" key="5">
    <source>
        <dbReference type="PROSITE" id="PS50893"/>
    </source>
</evidence>
<keyword evidence="1" id="KW-0677">Repeat</keyword>
<dbReference type="Proteomes" id="UP001516023">
    <property type="component" value="Unassembled WGS sequence"/>
</dbReference>
<gene>
    <name evidence="6" type="ORF">HJC23_005247</name>
</gene>
<feature type="region of interest" description="Disordered" evidence="4">
    <location>
        <begin position="155"/>
        <end position="177"/>
    </location>
</feature>
<evidence type="ECO:0000256" key="2">
    <source>
        <dbReference type="ARBA" id="ARBA00022741"/>
    </source>
</evidence>
<evidence type="ECO:0000256" key="1">
    <source>
        <dbReference type="ARBA" id="ARBA00022737"/>
    </source>
</evidence>
<dbReference type="Gene3D" id="3.40.50.300">
    <property type="entry name" value="P-loop containing nucleotide triphosphate hydrolases"/>
    <property type="match status" value="2"/>
</dbReference>
<dbReference type="InterPro" id="IPR003593">
    <property type="entry name" value="AAA+_ATPase"/>
</dbReference>
<organism evidence="6 7">
    <name type="scientific">Cyclotella cryptica</name>
    <dbReference type="NCBI Taxonomy" id="29204"/>
    <lineage>
        <taxon>Eukaryota</taxon>
        <taxon>Sar</taxon>
        <taxon>Stramenopiles</taxon>
        <taxon>Ochrophyta</taxon>
        <taxon>Bacillariophyta</taxon>
        <taxon>Coscinodiscophyceae</taxon>
        <taxon>Thalassiosirophycidae</taxon>
        <taxon>Stephanodiscales</taxon>
        <taxon>Stephanodiscaceae</taxon>
        <taxon>Cyclotella</taxon>
    </lineage>
</organism>
<keyword evidence="2" id="KW-0547">Nucleotide-binding</keyword>
<dbReference type="PANTHER" id="PTHR19211">
    <property type="entry name" value="ATP-BINDING TRANSPORT PROTEIN-RELATED"/>
    <property type="match status" value="1"/>
</dbReference>
<evidence type="ECO:0000256" key="3">
    <source>
        <dbReference type="ARBA" id="ARBA00022840"/>
    </source>
</evidence>
<keyword evidence="7" id="KW-1185">Reference proteome</keyword>
<dbReference type="Pfam" id="PF00005">
    <property type="entry name" value="ABC_tran"/>
    <property type="match status" value="2"/>
</dbReference>
<reference evidence="6 7" key="1">
    <citation type="journal article" date="2020" name="G3 (Bethesda)">
        <title>Improved Reference Genome for Cyclotella cryptica CCMP332, a Model for Cell Wall Morphogenesis, Salinity Adaptation, and Lipid Production in Diatoms (Bacillariophyta).</title>
        <authorList>
            <person name="Roberts W.R."/>
            <person name="Downey K.M."/>
            <person name="Ruck E.C."/>
            <person name="Traller J.C."/>
            <person name="Alverson A.J."/>
        </authorList>
    </citation>
    <scope>NUCLEOTIDE SEQUENCE [LARGE SCALE GENOMIC DNA]</scope>
    <source>
        <strain evidence="6 7">CCMP332</strain>
    </source>
</reference>
<evidence type="ECO:0000313" key="6">
    <source>
        <dbReference type="EMBL" id="KAL3788588.1"/>
    </source>
</evidence>
<keyword evidence="3" id="KW-0067">ATP-binding</keyword>
<evidence type="ECO:0000313" key="7">
    <source>
        <dbReference type="Proteomes" id="UP001516023"/>
    </source>
</evidence>
<evidence type="ECO:0000256" key="4">
    <source>
        <dbReference type="SAM" id="MobiDB-lite"/>
    </source>
</evidence>
<dbReference type="InterPro" id="IPR003439">
    <property type="entry name" value="ABC_transporter-like_ATP-bd"/>
</dbReference>
<comment type="caution">
    <text evidence="6">The sequence shown here is derived from an EMBL/GenBank/DDBJ whole genome shotgun (WGS) entry which is preliminary data.</text>
</comment>
<dbReference type="InterPro" id="IPR027417">
    <property type="entry name" value="P-loop_NTPase"/>
</dbReference>
<dbReference type="InterPro" id="IPR050611">
    <property type="entry name" value="ABCF"/>
</dbReference>
<dbReference type="GO" id="GO:0005524">
    <property type="term" value="F:ATP binding"/>
    <property type="evidence" value="ECO:0007669"/>
    <property type="project" value="UniProtKB-KW"/>
</dbReference>
<protein>
    <recommendedName>
        <fullName evidence="5">ABC transporter domain-containing protein</fullName>
    </recommendedName>
</protein>
<dbReference type="AlphaFoldDB" id="A0ABD3PKG9"/>
<dbReference type="Pfam" id="PF12848">
    <property type="entry name" value="ABC_tran_Xtn"/>
    <property type="match status" value="1"/>
</dbReference>
<feature type="domain" description="ABC transporter" evidence="5">
    <location>
        <begin position="574"/>
        <end position="800"/>
    </location>
</feature>
<dbReference type="InterPro" id="IPR032781">
    <property type="entry name" value="ABC_tran_Xtn"/>
</dbReference>
<dbReference type="PANTHER" id="PTHR19211:SF134">
    <property type="entry name" value="ABC TRANSPORTER DOMAIN-CONTAINING PROTEIN"/>
    <property type="match status" value="1"/>
</dbReference>
<dbReference type="PROSITE" id="PS50893">
    <property type="entry name" value="ABC_TRANSPORTER_2"/>
    <property type="match status" value="2"/>
</dbReference>
<proteinExistence type="predicted"/>
<dbReference type="PROSITE" id="PS00211">
    <property type="entry name" value="ABC_TRANSPORTER_1"/>
    <property type="match status" value="2"/>
</dbReference>
<dbReference type="CDD" id="cd03221">
    <property type="entry name" value="ABCF_EF-3"/>
    <property type="match status" value="2"/>
</dbReference>
<dbReference type="InterPro" id="IPR017871">
    <property type="entry name" value="ABC_transporter-like_CS"/>
</dbReference>
<name>A0ABD3PKG9_9STRA</name>